<dbReference type="Proteomes" id="UP001221142">
    <property type="component" value="Unassembled WGS sequence"/>
</dbReference>
<dbReference type="AlphaFoldDB" id="A0AAD7BIP2"/>
<feature type="region of interest" description="Disordered" evidence="1">
    <location>
        <begin position="1"/>
        <end position="29"/>
    </location>
</feature>
<accession>A0AAD7BIP2</accession>
<feature type="compositionally biased region" description="Basic residues" evidence="1">
    <location>
        <begin position="20"/>
        <end position="29"/>
    </location>
</feature>
<comment type="caution">
    <text evidence="2">The sequence shown here is derived from an EMBL/GenBank/DDBJ whole genome shotgun (WGS) entry which is preliminary data.</text>
</comment>
<evidence type="ECO:0000313" key="2">
    <source>
        <dbReference type="EMBL" id="KAJ7622118.1"/>
    </source>
</evidence>
<dbReference type="EMBL" id="JARKIF010000015">
    <property type="protein sequence ID" value="KAJ7622118.1"/>
    <property type="molecule type" value="Genomic_DNA"/>
</dbReference>
<evidence type="ECO:0000313" key="3">
    <source>
        <dbReference type="Proteomes" id="UP001221142"/>
    </source>
</evidence>
<evidence type="ECO:0000256" key="1">
    <source>
        <dbReference type="SAM" id="MobiDB-lite"/>
    </source>
</evidence>
<reference evidence="2" key="1">
    <citation type="submission" date="2023-03" db="EMBL/GenBank/DDBJ databases">
        <title>Massive genome expansion in bonnet fungi (Mycena s.s.) driven by repeated elements and novel gene families across ecological guilds.</title>
        <authorList>
            <consortium name="Lawrence Berkeley National Laboratory"/>
            <person name="Harder C.B."/>
            <person name="Miyauchi S."/>
            <person name="Viragh M."/>
            <person name="Kuo A."/>
            <person name="Thoen E."/>
            <person name="Andreopoulos B."/>
            <person name="Lu D."/>
            <person name="Skrede I."/>
            <person name="Drula E."/>
            <person name="Henrissat B."/>
            <person name="Morin E."/>
            <person name="Kohler A."/>
            <person name="Barry K."/>
            <person name="LaButti K."/>
            <person name="Morin E."/>
            <person name="Salamov A."/>
            <person name="Lipzen A."/>
            <person name="Mereny Z."/>
            <person name="Hegedus B."/>
            <person name="Baldrian P."/>
            <person name="Stursova M."/>
            <person name="Weitz H."/>
            <person name="Taylor A."/>
            <person name="Grigoriev I.V."/>
            <person name="Nagy L.G."/>
            <person name="Martin F."/>
            <person name="Kauserud H."/>
        </authorList>
    </citation>
    <scope>NUCLEOTIDE SEQUENCE</scope>
    <source>
        <strain evidence="2">9284</strain>
    </source>
</reference>
<gene>
    <name evidence="2" type="ORF">FB45DRAFT_1031810</name>
</gene>
<protein>
    <submittedName>
        <fullName evidence="2">Uncharacterized protein</fullName>
    </submittedName>
</protein>
<proteinExistence type="predicted"/>
<dbReference type="Gene3D" id="1.10.10.60">
    <property type="entry name" value="Homeodomain-like"/>
    <property type="match status" value="1"/>
</dbReference>
<sequence length="426" mass="46717">MWEHSQSPAPFQPQPPAAKKNTKPRSPHRCLSKEKTALGRALVAEGIPYTTIAKHFNVNRSTIRRTAMNKYGDDLTEDATLLPANWKEIAQKMKNQIERPLRAPLLKAEELVQKAAVTASQRIRTQASATKSPLRPYQRPTQVPIAYSSRAVSSSSHAYPQIYAHADSESNPQSFLHAFVASVFLEPIWADALHVEGYTEQKLVTMSLQPFKQIQDFVDNSSLFKGLPELERNLVAAAIKRLGGIADGKRERWVDRGKQEEWRVTSDQSAFVTSLPPPSLRLCQSQGGHPGMRRFDSVDSLCSSGTPLGGSLVLRPISNANTSIRRKTNTAPVTVSAGDAWFPADCSSVEYYSPLSFKSTALPAESVVNAITCIATLAFVLSSPLLELPTLDCQRFKLTGTQEIAWCALSGEIMAQRASPFLASAG</sequence>
<name>A0AAD7BIP2_9AGAR</name>
<keyword evidence="3" id="KW-1185">Reference proteome</keyword>
<organism evidence="2 3">
    <name type="scientific">Roridomyces roridus</name>
    <dbReference type="NCBI Taxonomy" id="1738132"/>
    <lineage>
        <taxon>Eukaryota</taxon>
        <taxon>Fungi</taxon>
        <taxon>Dikarya</taxon>
        <taxon>Basidiomycota</taxon>
        <taxon>Agaricomycotina</taxon>
        <taxon>Agaricomycetes</taxon>
        <taxon>Agaricomycetidae</taxon>
        <taxon>Agaricales</taxon>
        <taxon>Marasmiineae</taxon>
        <taxon>Mycenaceae</taxon>
        <taxon>Roridomyces</taxon>
    </lineage>
</organism>